<organism evidence="3">
    <name type="scientific">Caenorhabditis brenneri</name>
    <name type="common">Nematode worm</name>
    <dbReference type="NCBI Taxonomy" id="135651"/>
    <lineage>
        <taxon>Eukaryota</taxon>
        <taxon>Metazoa</taxon>
        <taxon>Ecdysozoa</taxon>
        <taxon>Nematoda</taxon>
        <taxon>Chromadorea</taxon>
        <taxon>Rhabditida</taxon>
        <taxon>Rhabditina</taxon>
        <taxon>Rhabditomorpha</taxon>
        <taxon>Rhabditoidea</taxon>
        <taxon>Rhabditidae</taxon>
        <taxon>Peloderinae</taxon>
        <taxon>Caenorhabditis</taxon>
    </lineage>
</organism>
<dbReference type="OrthoDB" id="5791987at2759"/>
<dbReference type="Proteomes" id="UP000008068">
    <property type="component" value="Unassembled WGS sequence"/>
</dbReference>
<sequence length="363" mass="40734">MTIITGRQGSVVAVSYDMILVRFEGKGVLFKKDMLSRSFKHDDIVLFNAKKASTVDIEVGDKLSQMANYEIMWLGTDIKFIKPGRMLIAEGAVINIPDEKGQYMFVDWKYTKNPPCLPKIPGYNKPLTTNVFITRATIRPDVENLTEMFKPGQRVKFVAREQAPNERGVCWRAALATDEYHEIVMDAPTTQGRPNHRVIPKAGVIPPASGSRMINMKLSSDTHMKPSMNTPSTSSNAALYSQRPLVKPKPLEPPKSSATSPSKSESQNCWSAPSTPVLVKPKPIDGFDYFDCSKEACAARFEHFSEFHLLSSQFQFPFSASDYRDRNPSCFMSQSSFENCLKIKYLNQMSKELSAIQAAKLCF</sequence>
<dbReference type="eggNOG" id="ENOG502TGF1">
    <property type="taxonomic scope" value="Eukaryota"/>
</dbReference>
<dbReference type="HOGENOM" id="CLU_809485_0_0_1"/>
<gene>
    <name evidence="2" type="ORF">CAEBREN_32805</name>
</gene>
<reference evidence="3" key="1">
    <citation type="submission" date="2011-07" db="EMBL/GenBank/DDBJ databases">
        <authorList>
            <consortium name="Caenorhabditis brenneri Sequencing and Analysis Consortium"/>
            <person name="Wilson R.K."/>
        </authorList>
    </citation>
    <scope>NUCLEOTIDE SEQUENCE [LARGE SCALE GENOMIC DNA]</scope>
    <source>
        <strain evidence="3">PB2801</strain>
    </source>
</reference>
<protein>
    <submittedName>
        <fullName evidence="2">Uncharacterized protein</fullName>
    </submittedName>
</protein>
<dbReference type="FunCoup" id="G0N5P9">
    <property type="interactions" value="1698"/>
</dbReference>
<dbReference type="AlphaFoldDB" id="G0N5P9"/>
<keyword evidence="3" id="KW-1185">Reference proteome</keyword>
<accession>G0N5P9</accession>
<name>G0N5P9_CAEBE</name>
<feature type="region of interest" description="Disordered" evidence="1">
    <location>
        <begin position="246"/>
        <end position="270"/>
    </location>
</feature>
<dbReference type="EMBL" id="GL379840">
    <property type="protein sequence ID" value="EGT53210.1"/>
    <property type="molecule type" value="Genomic_DNA"/>
</dbReference>
<feature type="compositionally biased region" description="Low complexity" evidence="1">
    <location>
        <begin position="254"/>
        <end position="266"/>
    </location>
</feature>
<evidence type="ECO:0000313" key="2">
    <source>
        <dbReference type="EMBL" id="EGT53210.1"/>
    </source>
</evidence>
<evidence type="ECO:0000256" key="1">
    <source>
        <dbReference type="SAM" id="MobiDB-lite"/>
    </source>
</evidence>
<dbReference type="InParanoid" id="G0N5P9"/>
<proteinExistence type="predicted"/>
<evidence type="ECO:0000313" key="3">
    <source>
        <dbReference type="Proteomes" id="UP000008068"/>
    </source>
</evidence>